<dbReference type="PROSITE" id="PS51000">
    <property type="entry name" value="HTH_DEOR_2"/>
    <property type="match status" value="1"/>
</dbReference>
<organism evidence="4 5">
    <name type="scientific">Mucilaginibacter lutimaris</name>
    <dbReference type="NCBI Taxonomy" id="931629"/>
    <lineage>
        <taxon>Bacteria</taxon>
        <taxon>Pseudomonadati</taxon>
        <taxon>Bacteroidota</taxon>
        <taxon>Sphingobacteriia</taxon>
        <taxon>Sphingobacteriales</taxon>
        <taxon>Sphingobacteriaceae</taxon>
        <taxon>Mucilaginibacter</taxon>
    </lineage>
</organism>
<evidence type="ECO:0000313" key="4">
    <source>
        <dbReference type="EMBL" id="MFD0766908.1"/>
    </source>
</evidence>
<dbReference type="PROSITE" id="PS52050">
    <property type="entry name" value="WYL"/>
    <property type="match status" value="1"/>
</dbReference>
<name>A0ABW2ZKW4_9SPHI</name>
<keyword evidence="1" id="KW-0805">Transcription regulation</keyword>
<dbReference type="InterPro" id="IPR036390">
    <property type="entry name" value="WH_DNA-bd_sf"/>
</dbReference>
<evidence type="ECO:0000256" key="1">
    <source>
        <dbReference type="ARBA" id="ARBA00023015"/>
    </source>
</evidence>
<dbReference type="InterPro" id="IPR013196">
    <property type="entry name" value="HTH_11"/>
</dbReference>
<dbReference type="Pfam" id="PF13280">
    <property type="entry name" value="WYL"/>
    <property type="match status" value="1"/>
</dbReference>
<keyword evidence="5" id="KW-1185">Reference proteome</keyword>
<accession>A0ABW2ZKW4</accession>
<dbReference type="InterPro" id="IPR036388">
    <property type="entry name" value="WH-like_DNA-bd_sf"/>
</dbReference>
<protein>
    <submittedName>
        <fullName evidence="4">Helix-turn-helix transcriptional regulator</fullName>
    </submittedName>
</protein>
<dbReference type="PANTHER" id="PTHR34580">
    <property type="match status" value="1"/>
</dbReference>
<proteinExistence type="predicted"/>
<feature type="domain" description="HTH deoR-type" evidence="3">
    <location>
        <begin position="8"/>
        <end position="63"/>
    </location>
</feature>
<dbReference type="RefSeq" id="WP_377145251.1">
    <property type="nucleotide sequence ID" value="NZ_JBHTIA010000013.1"/>
</dbReference>
<dbReference type="SUPFAM" id="SSF46785">
    <property type="entry name" value="Winged helix' DNA-binding domain"/>
    <property type="match status" value="1"/>
</dbReference>
<evidence type="ECO:0000313" key="5">
    <source>
        <dbReference type="Proteomes" id="UP001597073"/>
    </source>
</evidence>
<keyword evidence="2" id="KW-0804">Transcription</keyword>
<dbReference type="EMBL" id="JBHTIA010000013">
    <property type="protein sequence ID" value="MFD0766908.1"/>
    <property type="molecule type" value="Genomic_DNA"/>
</dbReference>
<comment type="caution">
    <text evidence="4">The sequence shown here is derived from an EMBL/GenBank/DDBJ whole genome shotgun (WGS) entry which is preliminary data.</text>
</comment>
<dbReference type="Gene3D" id="1.10.10.10">
    <property type="entry name" value="Winged helix-like DNA-binding domain superfamily/Winged helix DNA-binding domain"/>
    <property type="match status" value="1"/>
</dbReference>
<evidence type="ECO:0000259" key="3">
    <source>
        <dbReference type="PROSITE" id="PS51000"/>
    </source>
</evidence>
<dbReference type="Proteomes" id="UP001597073">
    <property type="component" value="Unassembled WGS sequence"/>
</dbReference>
<dbReference type="InterPro" id="IPR026881">
    <property type="entry name" value="WYL_dom"/>
</dbReference>
<evidence type="ECO:0000256" key="2">
    <source>
        <dbReference type="ARBA" id="ARBA00023163"/>
    </source>
</evidence>
<dbReference type="InterPro" id="IPR051534">
    <property type="entry name" value="CBASS_pafABC_assoc_protein"/>
</dbReference>
<sequence length="242" mass="27449">MEFYDATRIARLTAILTRLQSGKLVTANQLADTFAVSVRTIYRDMKTLELAGVPIYTREGKGYSLMEGYKLPPVTFTEHEANALITAEHLIKKTRDTSLIAEYGTAVDKIKAVLRAGTKEKVALLSQRIAVSPAFTDDRPSNSLAQIQSALTGFKVLKITYRADNSEDLTEREIEPFALYYSLEESWLVIAFCRLRNGFRMFRLDRIMSLKATEVTFTPHEMTLASYLEQKQKIYTPDKQLS</sequence>
<gene>
    <name evidence="4" type="ORF">ACFQZI_18770</name>
</gene>
<reference evidence="5" key="1">
    <citation type="journal article" date="2019" name="Int. J. Syst. Evol. Microbiol.">
        <title>The Global Catalogue of Microorganisms (GCM) 10K type strain sequencing project: providing services to taxonomists for standard genome sequencing and annotation.</title>
        <authorList>
            <consortium name="The Broad Institute Genomics Platform"/>
            <consortium name="The Broad Institute Genome Sequencing Center for Infectious Disease"/>
            <person name="Wu L."/>
            <person name="Ma J."/>
        </authorList>
    </citation>
    <scope>NUCLEOTIDE SEQUENCE [LARGE SCALE GENOMIC DNA]</scope>
    <source>
        <strain evidence="5">CCUG 60742</strain>
    </source>
</reference>
<dbReference type="InterPro" id="IPR001034">
    <property type="entry name" value="DeoR_HTH"/>
</dbReference>
<dbReference type="PANTHER" id="PTHR34580:SF1">
    <property type="entry name" value="PROTEIN PAFC"/>
    <property type="match status" value="1"/>
</dbReference>
<dbReference type="Pfam" id="PF08279">
    <property type="entry name" value="HTH_11"/>
    <property type="match status" value="1"/>
</dbReference>